<dbReference type="Proteomes" id="UP000250550">
    <property type="component" value="Unassembled WGS sequence"/>
</dbReference>
<dbReference type="EMBL" id="QVEW01000016">
    <property type="protein sequence ID" value="RGB94651.1"/>
    <property type="molecule type" value="Genomic_DNA"/>
</dbReference>
<dbReference type="GO" id="GO:0004022">
    <property type="term" value="F:alcohol dehydrogenase (NAD+) activity"/>
    <property type="evidence" value="ECO:0007669"/>
    <property type="project" value="TreeGrafter"/>
</dbReference>
<evidence type="ECO:0000313" key="17">
    <source>
        <dbReference type="Proteomes" id="UP000260783"/>
    </source>
</evidence>
<dbReference type="EC" id="1.1.1.77" evidence="4"/>
<dbReference type="Gene3D" id="1.20.1090.10">
    <property type="entry name" value="Dehydroquinate synthase-like - alpha domain"/>
    <property type="match status" value="1"/>
</dbReference>
<dbReference type="Proteomes" id="UP000260783">
    <property type="component" value="Unassembled WGS sequence"/>
</dbReference>
<evidence type="ECO:0000256" key="1">
    <source>
        <dbReference type="ARBA" id="ARBA00023002"/>
    </source>
</evidence>
<dbReference type="EMBL" id="PRLD01000010">
    <property type="protein sequence ID" value="RAW56504.1"/>
    <property type="molecule type" value="Genomic_DNA"/>
</dbReference>
<dbReference type="Pfam" id="PF00465">
    <property type="entry name" value="Fe-ADH"/>
    <property type="match status" value="1"/>
</dbReference>
<reference evidence="4 12" key="1">
    <citation type="submission" date="2015-09" db="EMBL/GenBank/DDBJ databases">
        <authorList>
            <consortium name="Pathogen Informatics"/>
        </authorList>
    </citation>
    <scope>NUCLEOTIDE SEQUENCE [LARGE SCALE GENOMIC DNA]</scope>
    <source>
        <strain evidence="4 12">2789STDY5834970</strain>
    </source>
</reference>
<evidence type="ECO:0000313" key="12">
    <source>
        <dbReference type="Proteomes" id="UP000095649"/>
    </source>
</evidence>
<dbReference type="AlphaFoldDB" id="A0A173UCJ2"/>
<reference evidence="7 13" key="2">
    <citation type="journal article" date="2017" name="Front. Microbiol.">
        <title>New Insights into the Diversity of the Genus Faecalibacterium.</title>
        <authorList>
            <person name="Benevides L."/>
            <person name="Burman S."/>
            <person name="Martin R."/>
            <person name="Robert V."/>
            <person name="Thomas M."/>
            <person name="Miquel S."/>
            <person name="Chain F."/>
            <person name="Sokol H."/>
            <person name="Bermudez-Humaran L.G."/>
            <person name="Morrison M."/>
            <person name="Langella P."/>
            <person name="Azevedo V.A."/>
            <person name="Chatel J.M."/>
            <person name="Soares S."/>
        </authorList>
    </citation>
    <scope>NUCLEOTIDE SEQUENCE [LARGE SCALE GENOMIC DNA]</scope>
    <source>
        <strain evidence="7 13">CNCM I 4573</strain>
    </source>
</reference>
<dbReference type="FunFam" id="3.40.50.1970:FF:000003">
    <property type="entry name" value="Alcohol dehydrogenase, iron-containing"/>
    <property type="match status" value="1"/>
</dbReference>
<proteinExistence type="predicted"/>
<dbReference type="Proteomes" id="UP000251281">
    <property type="component" value="Unassembled WGS sequence"/>
</dbReference>
<dbReference type="GO" id="GO:0008912">
    <property type="term" value="F:lactaldehyde reductase activity"/>
    <property type="evidence" value="ECO:0007669"/>
    <property type="project" value="UniProtKB-EC"/>
</dbReference>
<accession>A0A173UCJ2</accession>
<sequence length="388" mass="41776">MLTQYNLKMPHAVYGGENAMDNITAIIKARGAKKVAMFTDKGIEGAGLFALPEEAVKASGAEYYVLDELPPEPSYMAVQKLVDEFKVSGADLIVACGGGSVMDAAKLASVLVTDAYGVKELLDNPGMAQKCVPIVLIPTTAGTGAEVTPNAIVAVPEKELKVGIVNENMIADYVILDARMIKNLPRKIAAATGVDALAHCIECFTSNKANPFSDLYALEGLDLILNNIEKACDDPEAMAEKNRMQIAAYYGGLAITASGTTAVHALSYPLGGKYHIAHGVSNAILLAPVMRFNSEHPAVRERLAAAYDRCCHEEKTCTTVEEKTAWMIARLEHIVKHLDIPTSLKEFGVPAEDLEGLVNAGMQVQRLLVNNMRPVTADDARKLYQEIM</sequence>
<evidence type="ECO:0000313" key="16">
    <source>
        <dbReference type="Proteomes" id="UP000260782"/>
    </source>
</evidence>
<dbReference type="InterPro" id="IPR018211">
    <property type="entry name" value="ADH_Fe_CS"/>
</dbReference>
<dbReference type="PANTHER" id="PTHR11496:SF83">
    <property type="entry name" value="HYDROXYACID-OXOACID TRANSHYDROGENASE, MITOCHONDRIAL"/>
    <property type="match status" value="1"/>
</dbReference>
<dbReference type="EMBL" id="WKQE01000014">
    <property type="protein sequence ID" value="MSC81154.1"/>
    <property type="molecule type" value="Genomic_DNA"/>
</dbReference>
<dbReference type="PANTHER" id="PTHR11496">
    <property type="entry name" value="ALCOHOL DEHYDROGENASE"/>
    <property type="match status" value="1"/>
</dbReference>
<dbReference type="Proteomes" id="UP000462091">
    <property type="component" value="Unassembled WGS sequence"/>
</dbReference>
<evidence type="ECO:0000313" key="4">
    <source>
        <dbReference type="EMBL" id="CUN12742.1"/>
    </source>
</evidence>
<dbReference type="Proteomes" id="UP000260782">
    <property type="component" value="Unassembled WGS sequence"/>
</dbReference>
<evidence type="ECO:0000313" key="18">
    <source>
        <dbReference type="Proteomes" id="UP000462091"/>
    </source>
</evidence>
<keyword evidence="1 4" id="KW-0560">Oxidoreductase</keyword>
<dbReference type="RefSeq" id="WP_005922638.1">
    <property type="nucleotide sequence ID" value="NZ_BNEV01000007.1"/>
</dbReference>
<dbReference type="GO" id="GO:0046872">
    <property type="term" value="F:metal ion binding"/>
    <property type="evidence" value="ECO:0007669"/>
    <property type="project" value="InterPro"/>
</dbReference>
<protein>
    <submittedName>
        <fullName evidence="5 7">Alcohol dehydrogenase</fullName>
    </submittedName>
    <submittedName>
        <fullName evidence="4">Lactaldehyde reductase</fullName>
        <ecNumber evidence="4">1.1.1.77</ecNumber>
    </submittedName>
</protein>
<dbReference type="PROSITE" id="PS00913">
    <property type="entry name" value="ADH_IRON_1"/>
    <property type="match status" value="1"/>
</dbReference>
<evidence type="ECO:0000313" key="6">
    <source>
        <dbReference type="EMBL" id="MSC81154.1"/>
    </source>
</evidence>
<evidence type="ECO:0000313" key="19">
    <source>
        <dbReference type="Proteomes" id="UP000477010"/>
    </source>
</evidence>
<gene>
    <name evidence="4" type="primary">fucO_2</name>
    <name evidence="9" type="ORF">C4N21_12090</name>
    <name evidence="8" type="ORF">C4N24_10330</name>
    <name evidence="7" type="ORF">CGS56_09825</name>
    <name evidence="11" type="ORF">DWZ04_12925</name>
    <name evidence="10" type="ORF">DWZ25_12790</name>
    <name evidence="4" type="ORF">ERS852582_02049</name>
    <name evidence="6" type="ORF">GKD85_10045</name>
    <name evidence="5" type="ORF">GKE10_13885</name>
</gene>
<dbReference type="Pfam" id="PF25137">
    <property type="entry name" value="ADH_Fe_C"/>
    <property type="match status" value="1"/>
</dbReference>
<dbReference type="GeneID" id="75067966"/>
<evidence type="ECO:0000313" key="13">
    <source>
        <dbReference type="Proteomes" id="UP000220157"/>
    </source>
</evidence>
<dbReference type="EMBL" id="PRLF01000021">
    <property type="protein sequence ID" value="RAW63961.1"/>
    <property type="molecule type" value="Genomic_DNA"/>
</dbReference>
<evidence type="ECO:0000259" key="2">
    <source>
        <dbReference type="Pfam" id="PF00465"/>
    </source>
</evidence>
<evidence type="ECO:0000313" key="10">
    <source>
        <dbReference type="EMBL" id="RGB83032.1"/>
    </source>
</evidence>
<dbReference type="CDD" id="cd08551">
    <property type="entry name" value="Fe-ADH"/>
    <property type="match status" value="1"/>
</dbReference>
<organism evidence="4 12">
    <name type="scientific">Faecalibacterium prausnitzii</name>
    <dbReference type="NCBI Taxonomy" id="853"/>
    <lineage>
        <taxon>Bacteria</taxon>
        <taxon>Bacillati</taxon>
        <taxon>Bacillota</taxon>
        <taxon>Clostridia</taxon>
        <taxon>Eubacteriales</taxon>
        <taxon>Oscillospiraceae</taxon>
        <taxon>Faecalibacterium</taxon>
    </lineage>
</organism>
<reference evidence="16 17" key="5">
    <citation type="submission" date="2018-08" db="EMBL/GenBank/DDBJ databases">
        <title>A genome reference for cultivated species of the human gut microbiota.</title>
        <authorList>
            <person name="Zou Y."/>
            <person name="Xue W."/>
            <person name="Luo G."/>
        </authorList>
    </citation>
    <scope>NUCLEOTIDE SEQUENCE [LARGE SCALE GENOMIC DNA]</scope>
    <source>
        <strain evidence="11 17">AF29-11BH</strain>
        <strain evidence="10 16">AF31-14AC</strain>
    </source>
</reference>
<reference evidence="18 19" key="6">
    <citation type="journal article" date="2019" name="Nat. Med.">
        <title>A library of human gut bacterial isolates paired with longitudinal multiomics data enables mechanistic microbiome research.</title>
        <authorList>
            <person name="Poyet M."/>
            <person name="Groussin M."/>
            <person name="Gibbons S.M."/>
            <person name="Avila-Pacheco J."/>
            <person name="Jiang X."/>
            <person name="Kearney S.M."/>
            <person name="Perrotta A.R."/>
            <person name="Berdy B."/>
            <person name="Zhao S."/>
            <person name="Lieberman T.D."/>
            <person name="Swanson P.K."/>
            <person name="Smith M."/>
            <person name="Roesemann S."/>
            <person name="Alexander J.E."/>
            <person name="Rich S.A."/>
            <person name="Livny J."/>
            <person name="Vlamakis H."/>
            <person name="Clish C."/>
            <person name="Bullock K."/>
            <person name="Deik A."/>
            <person name="Scott J."/>
            <person name="Pierce K.A."/>
            <person name="Xavier R.J."/>
            <person name="Alm E.J."/>
        </authorList>
    </citation>
    <scope>NUCLEOTIDE SEQUENCE [LARGE SCALE GENOMIC DNA]</scope>
    <source>
        <strain evidence="5 18">BIOML-B1</strain>
        <strain evidence="6 19">BIOML-B9</strain>
    </source>
</reference>
<evidence type="ECO:0000313" key="14">
    <source>
        <dbReference type="Proteomes" id="UP000250550"/>
    </source>
</evidence>
<dbReference type="Proteomes" id="UP000477010">
    <property type="component" value="Unassembled WGS sequence"/>
</dbReference>
<evidence type="ECO:0000313" key="15">
    <source>
        <dbReference type="Proteomes" id="UP000251281"/>
    </source>
</evidence>
<feature type="domain" description="Fe-containing alcohol dehydrogenase-like C-terminal" evidence="3">
    <location>
        <begin position="190"/>
        <end position="387"/>
    </location>
</feature>
<dbReference type="EMBL" id="NMTW01000041">
    <property type="protein sequence ID" value="PDX75108.1"/>
    <property type="molecule type" value="Genomic_DNA"/>
</dbReference>
<dbReference type="EMBL" id="CYXN01000019">
    <property type="protein sequence ID" value="CUN12742.1"/>
    <property type="molecule type" value="Genomic_DNA"/>
</dbReference>
<evidence type="ECO:0000313" key="9">
    <source>
        <dbReference type="EMBL" id="RAW63961.1"/>
    </source>
</evidence>
<dbReference type="Gene3D" id="3.40.50.1970">
    <property type="match status" value="1"/>
</dbReference>
<reference evidence="7" key="3">
    <citation type="submission" date="2017-07" db="EMBL/GenBank/DDBJ databases">
        <authorList>
            <person name="Sun Z.S."/>
            <person name="Albrecht U."/>
            <person name="Echele G."/>
            <person name="Lee C.C."/>
        </authorList>
    </citation>
    <scope>NUCLEOTIDE SEQUENCE</scope>
    <source>
        <strain evidence="7">CNCM I 4573</strain>
    </source>
</reference>
<dbReference type="InterPro" id="IPR001670">
    <property type="entry name" value="ADH_Fe/GldA"/>
</dbReference>
<name>A0A173UCJ2_9FIRM</name>
<dbReference type="InterPro" id="IPR039697">
    <property type="entry name" value="Alcohol_dehydrogenase_Fe"/>
</dbReference>
<evidence type="ECO:0000313" key="5">
    <source>
        <dbReference type="EMBL" id="MSC52961.1"/>
    </source>
</evidence>
<evidence type="ECO:0000313" key="8">
    <source>
        <dbReference type="EMBL" id="RAW56504.1"/>
    </source>
</evidence>
<dbReference type="InterPro" id="IPR056798">
    <property type="entry name" value="ADH_Fe_C"/>
</dbReference>
<dbReference type="Proteomes" id="UP000095649">
    <property type="component" value="Unassembled WGS sequence"/>
</dbReference>
<evidence type="ECO:0000313" key="7">
    <source>
        <dbReference type="EMBL" id="PDX75108.1"/>
    </source>
</evidence>
<dbReference type="EMBL" id="WKQM01000046">
    <property type="protein sequence ID" value="MSC52961.1"/>
    <property type="molecule type" value="Genomic_DNA"/>
</dbReference>
<feature type="domain" description="Alcohol dehydrogenase iron-type/glycerol dehydrogenase GldA" evidence="2">
    <location>
        <begin position="10"/>
        <end position="177"/>
    </location>
</feature>
<dbReference type="EMBL" id="QVES01000018">
    <property type="protein sequence ID" value="RGB83032.1"/>
    <property type="molecule type" value="Genomic_DNA"/>
</dbReference>
<evidence type="ECO:0000259" key="3">
    <source>
        <dbReference type="Pfam" id="PF25137"/>
    </source>
</evidence>
<dbReference type="Proteomes" id="UP000220157">
    <property type="component" value="Unassembled WGS sequence"/>
</dbReference>
<dbReference type="SUPFAM" id="SSF56796">
    <property type="entry name" value="Dehydroquinate synthase-like"/>
    <property type="match status" value="1"/>
</dbReference>
<reference evidence="14 15" key="4">
    <citation type="submission" date="2018-02" db="EMBL/GenBank/DDBJ databases">
        <title>Complete genome sequencing of Faecalibacterium prausnitzii strains isolated from the human gut.</title>
        <authorList>
            <person name="Fitzgerald B.C."/>
            <person name="Shkoporov A.N."/>
            <person name="Ross P.R."/>
            <person name="Hill C."/>
        </authorList>
    </citation>
    <scope>NUCLEOTIDE SEQUENCE [LARGE SCALE GENOMIC DNA]</scope>
    <source>
        <strain evidence="8 15">APC923/51-1</strain>
        <strain evidence="9 14">APC924/119</strain>
    </source>
</reference>
<dbReference type="OrthoDB" id="9804734at2"/>
<evidence type="ECO:0000313" key="11">
    <source>
        <dbReference type="EMBL" id="RGB94651.1"/>
    </source>
</evidence>